<sequence length="323" mass="36928">MENRAMVDEEITVGFDDEALTIKKLLVRGKKQQQIISIVGMPGLGKTTLARKLYNDPYITHYIHSRGWTYASQLPRKIDMLLHILRSVNVDEIENMSNEKLGKKLYKQLKGKRYLIVIDDLWDIGAWVDLKMYFPNDNNGSRVMFTSQLKEVAMHASPDCHPHCLRFLTEEESWELLQRKVFHNESCPPKMIEIGKQIMKKCEGLPLVIAIIAGLLAKNIRTQESWKQVAQSVSSYIVSAPKPVLGHTSTELQSLASPLETMFSLFRSISRRPRNPGAKGGLVIVAQKRFDGRIKACRMHDLLRDLCLKKAREINFLQVDSQL</sequence>
<keyword evidence="5" id="KW-1185">Reference proteome</keyword>
<reference evidence="5" key="1">
    <citation type="journal article" date="2020" name="Nat. Commun.">
        <title>Genome assembly of wild tea tree DASZ reveals pedigree and selection history of tea varieties.</title>
        <authorList>
            <person name="Zhang W."/>
            <person name="Zhang Y."/>
            <person name="Qiu H."/>
            <person name="Guo Y."/>
            <person name="Wan H."/>
            <person name="Zhang X."/>
            <person name="Scossa F."/>
            <person name="Alseekh S."/>
            <person name="Zhang Q."/>
            <person name="Wang P."/>
            <person name="Xu L."/>
            <person name="Schmidt M.H."/>
            <person name="Jia X."/>
            <person name="Li D."/>
            <person name="Zhu A."/>
            <person name="Guo F."/>
            <person name="Chen W."/>
            <person name="Ni D."/>
            <person name="Usadel B."/>
            <person name="Fernie A.R."/>
            <person name="Wen W."/>
        </authorList>
    </citation>
    <scope>NUCLEOTIDE SEQUENCE [LARGE SCALE GENOMIC DNA]</scope>
    <source>
        <strain evidence="5">cv. G240</strain>
    </source>
</reference>
<keyword evidence="2" id="KW-0611">Plant defense</keyword>
<dbReference type="SUPFAM" id="SSF52540">
    <property type="entry name" value="P-loop containing nucleoside triphosphate hydrolases"/>
    <property type="match status" value="1"/>
</dbReference>
<dbReference type="Gene3D" id="3.40.50.300">
    <property type="entry name" value="P-loop containing nucleotide triphosphate hydrolases"/>
    <property type="match status" value="1"/>
</dbReference>
<dbReference type="PANTHER" id="PTHR36766:SF44">
    <property type="entry name" value="NBS-CODING RESISTANCE GENE ANALOG"/>
    <property type="match status" value="1"/>
</dbReference>
<proteinExistence type="predicted"/>
<reference evidence="4 5" key="2">
    <citation type="submission" date="2020-07" db="EMBL/GenBank/DDBJ databases">
        <title>Genome assembly of wild tea tree DASZ reveals pedigree and selection history of tea varieties.</title>
        <authorList>
            <person name="Zhang W."/>
        </authorList>
    </citation>
    <scope>NUCLEOTIDE SEQUENCE [LARGE SCALE GENOMIC DNA]</scope>
    <source>
        <strain evidence="5">cv. G240</strain>
        <tissue evidence="4">Leaf</tissue>
    </source>
</reference>
<dbReference type="GO" id="GO:0006952">
    <property type="term" value="P:defense response"/>
    <property type="evidence" value="ECO:0007669"/>
    <property type="project" value="UniProtKB-KW"/>
</dbReference>
<dbReference type="FunFam" id="1.10.8.430:FF:000003">
    <property type="entry name" value="Probable disease resistance protein At5g66910"/>
    <property type="match status" value="1"/>
</dbReference>
<accession>A0A7J7GJX9</accession>
<dbReference type="InterPro" id="IPR042197">
    <property type="entry name" value="Apaf_helical"/>
</dbReference>
<organism evidence="4 5">
    <name type="scientific">Camellia sinensis</name>
    <name type="common">Tea plant</name>
    <name type="synonym">Thea sinensis</name>
    <dbReference type="NCBI Taxonomy" id="4442"/>
    <lineage>
        <taxon>Eukaryota</taxon>
        <taxon>Viridiplantae</taxon>
        <taxon>Streptophyta</taxon>
        <taxon>Embryophyta</taxon>
        <taxon>Tracheophyta</taxon>
        <taxon>Spermatophyta</taxon>
        <taxon>Magnoliopsida</taxon>
        <taxon>eudicotyledons</taxon>
        <taxon>Gunneridae</taxon>
        <taxon>Pentapetalae</taxon>
        <taxon>asterids</taxon>
        <taxon>Ericales</taxon>
        <taxon>Theaceae</taxon>
        <taxon>Camellia</taxon>
    </lineage>
</organism>
<dbReference type="GO" id="GO:0043531">
    <property type="term" value="F:ADP binding"/>
    <property type="evidence" value="ECO:0007669"/>
    <property type="project" value="InterPro"/>
</dbReference>
<dbReference type="InterPro" id="IPR027417">
    <property type="entry name" value="P-loop_NTPase"/>
</dbReference>
<dbReference type="Pfam" id="PF00931">
    <property type="entry name" value="NB-ARC"/>
    <property type="match status" value="1"/>
</dbReference>
<dbReference type="PANTHER" id="PTHR36766">
    <property type="entry name" value="PLANT BROAD-SPECTRUM MILDEW RESISTANCE PROTEIN RPW8"/>
    <property type="match status" value="1"/>
</dbReference>
<evidence type="ECO:0000256" key="2">
    <source>
        <dbReference type="ARBA" id="ARBA00022821"/>
    </source>
</evidence>
<feature type="domain" description="NB-ARC" evidence="3">
    <location>
        <begin position="21"/>
        <end position="186"/>
    </location>
</feature>
<evidence type="ECO:0000256" key="1">
    <source>
        <dbReference type="ARBA" id="ARBA00022614"/>
    </source>
</evidence>
<dbReference type="Gene3D" id="1.10.8.430">
    <property type="entry name" value="Helical domain of apoptotic protease-activating factors"/>
    <property type="match status" value="1"/>
</dbReference>
<evidence type="ECO:0000313" key="5">
    <source>
        <dbReference type="Proteomes" id="UP000593564"/>
    </source>
</evidence>
<evidence type="ECO:0000259" key="3">
    <source>
        <dbReference type="Pfam" id="PF00931"/>
    </source>
</evidence>
<dbReference type="EMBL" id="JACBKZ010000011">
    <property type="protein sequence ID" value="KAF5939764.1"/>
    <property type="molecule type" value="Genomic_DNA"/>
</dbReference>
<keyword evidence="1" id="KW-0433">Leucine-rich repeat</keyword>
<gene>
    <name evidence="4" type="ORF">HYC85_024023</name>
</gene>
<dbReference type="AlphaFoldDB" id="A0A7J7GJX9"/>
<dbReference type="Proteomes" id="UP000593564">
    <property type="component" value="Unassembled WGS sequence"/>
</dbReference>
<comment type="caution">
    <text evidence="4">The sequence shown here is derived from an EMBL/GenBank/DDBJ whole genome shotgun (WGS) entry which is preliminary data.</text>
</comment>
<protein>
    <recommendedName>
        <fullName evidence="3">NB-ARC domain-containing protein</fullName>
    </recommendedName>
</protein>
<dbReference type="InterPro" id="IPR002182">
    <property type="entry name" value="NB-ARC"/>
</dbReference>
<evidence type="ECO:0000313" key="4">
    <source>
        <dbReference type="EMBL" id="KAF5939764.1"/>
    </source>
</evidence>
<name>A0A7J7GJX9_CAMSI</name>
<dbReference type="FunFam" id="3.40.50.300:FF:001091">
    <property type="entry name" value="Probable disease resistance protein At1g61300"/>
    <property type="match status" value="1"/>
</dbReference>
<dbReference type="PRINTS" id="PR00364">
    <property type="entry name" value="DISEASERSIST"/>
</dbReference>